<organism evidence="1 2">
    <name type="scientific">Jejudonia soesokkakensis</name>
    <dbReference type="NCBI Taxonomy" id="1323432"/>
    <lineage>
        <taxon>Bacteria</taxon>
        <taxon>Pseudomonadati</taxon>
        <taxon>Bacteroidota</taxon>
        <taxon>Flavobacteriia</taxon>
        <taxon>Flavobacteriales</taxon>
        <taxon>Flavobacteriaceae</taxon>
        <taxon>Jejudonia</taxon>
    </lineage>
</organism>
<dbReference type="RefSeq" id="WP_380217505.1">
    <property type="nucleotide sequence ID" value="NZ_JBHTBN010000003.1"/>
</dbReference>
<protein>
    <submittedName>
        <fullName evidence="1">Uncharacterized protein</fullName>
    </submittedName>
</protein>
<accession>A0ABW2MRZ8</accession>
<evidence type="ECO:0000313" key="2">
    <source>
        <dbReference type="Proteomes" id="UP001596415"/>
    </source>
</evidence>
<dbReference type="Proteomes" id="UP001596415">
    <property type="component" value="Unassembled WGS sequence"/>
</dbReference>
<keyword evidence="2" id="KW-1185">Reference proteome</keyword>
<dbReference type="EMBL" id="JBHTBN010000003">
    <property type="protein sequence ID" value="MFC7357661.1"/>
    <property type="molecule type" value="Genomic_DNA"/>
</dbReference>
<comment type="caution">
    <text evidence="1">The sequence shown here is derived from an EMBL/GenBank/DDBJ whole genome shotgun (WGS) entry which is preliminary data.</text>
</comment>
<dbReference type="PROSITE" id="PS51257">
    <property type="entry name" value="PROKAR_LIPOPROTEIN"/>
    <property type="match status" value="1"/>
</dbReference>
<sequence length="230" mass="26340">MKKLVLLATSLLLLQACKNDVKTSEDLSETTTTETPTEKTTAQKIAAANGFENWKEVSELNFTFNVDRGEDNHYERSWTWNPKTNEVIMVTPNGRVEFDRDSLNEKTRGADASFINDKYWLMAPFHLVTDEGTTISEEENVLAPLSKKELDKITLTYGPEGGYTPGDAYDFYYDDDFMVNEWTFRKGNDSVPSMMTTWEDYEDFNGLKFAKMHQDSTGGFKLYFTNISVK</sequence>
<gene>
    <name evidence="1" type="ORF">ACFQO1_08180</name>
</gene>
<reference evidence="2" key="1">
    <citation type="journal article" date="2019" name="Int. J. Syst. Evol. Microbiol.">
        <title>The Global Catalogue of Microorganisms (GCM) 10K type strain sequencing project: providing services to taxonomists for standard genome sequencing and annotation.</title>
        <authorList>
            <consortium name="The Broad Institute Genomics Platform"/>
            <consortium name="The Broad Institute Genome Sequencing Center for Infectious Disease"/>
            <person name="Wu L."/>
            <person name="Ma J."/>
        </authorList>
    </citation>
    <scope>NUCLEOTIDE SEQUENCE [LARGE SCALE GENOMIC DNA]</scope>
    <source>
        <strain evidence="2">CGMCC 1.16306</strain>
    </source>
</reference>
<evidence type="ECO:0000313" key="1">
    <source>
        <dbReference type="EMBL" id="MFC7357661.1"/>
    </source>
</evidence>
<name>A0ABW2MRZ8_9FLAO</name>
<proteinExistence type="predicted"/>